<evidence type="ECO:0000313" key="2">
    <source>
        <dbReference type="Proteomes" id="UP001519460"/>
    </source>
</evidence>
<dbReference type="EMBL" id="JACVVK020000004">
    <property type="protein sequence ID" value="KAK7507367.1"/>
    <property type="molecule type" value="Genomic_DNA"/>
</dbReference>
<accession>A0ABD0M778</accession>
<comment type="caution">
    <text evidence="1">The sequence shown here is derived from an EMBL/GenBank/DDBJ whole genome shotgun (WGS) entry which is preliminary data.</text>
</comment>
<protein>
    <submittedName>
        <fullName evidence="1">Uncharacterized protein</fullName>
    </submittedName>
</protein>
<organism evidence="1 2">
    <name type="scientific">Batillaria attramentaria</name>
    <dbReference type="NCBI Taxonomy" id="370345"/>
    <lineage>
        <taxon>Eukaryota</taxon>
        <taxon>Metazoa</taxon>
        <taxon>Spiralia</taxon>
        <taxon>Lophotrochozoa</taxon>
        <taxon>Mollusca</taxon>
        <taxon>Gastropoda</taxon>
        <taxon>Caenogastropoda</taxon>
        <taxon>Sorbeoconcha</taxon>
        <taxon>Cerithioidea</taxon>
        <taxon>Batillariidae</taxon>
        <taxon>Batillaria</taxon>
    </lineage>
</organism>
<evidence type="ECO:0000313" key="1">
    <source>
        <dbReference type="EMBL" id="KAK7507367.1"/>
    </source>
</evidence>
<dbReference type="Proteomes" id="UP001519460">
    <property type="component" value="Unassembled WGS sequence"/>
</dbReference>
<keyword evidence="2" id="KW-1185">Reference proteome</keyword>
<proteinExistence type="predicted"/>
<gene>
    <name evidence="1" type="ORF">BaRGS_00001302</name>
</gene>
<dbReference type="AlphaFoldDB" id="A0ABD0M778"/>
<reference evidence="1 2" key="1">
    <citation type="journal article" date="2023" name="Sci. Data">
        <title>Genome assembly of the Korean intertidal mud-creeper Batillaria attramentaria.</title>
        <authorList>
            <person name="Patra A.K."/>
            <person name="Ho P.T."/>
            <person name="Jun S."/>
            <person name="Lee S.J."/>
            <person name="Kim Y."/>
            <person name="Won Y.J."/>
        </authorList>
    </citation>
    <scope>NUCLEOTIDE SEQUENCE [LARGE SCALE GENOMIC DNA]</scope>
    <source>
        <strain evidence="1">Wonlab-2016</strain>
    </source>
</reference>
<name>A0ABD0M778_9CAEN</name>
<sequence length="76" mass="8774">MSLLWQRLYRKWKESQCEVARKKAGVAAANFFGRINYKKRKCRLWAASIWLAESGEKSEMFLCQPRGVVAAGEYDG</sequence>